<accession>A0A6L2NBS6</accession>
<proteinExistence type="predicted"/>
<reference evidence="2" key="1">
    <citation type="journal article" date="2019" name="Sci. Rep.">
        <title>Draft genome of Tanacetum cinerariifolium, the natural source of mosquito coil.</title>
        <authorList>
            <person name="Yamashiro T."/>
            <person name="Shiraishi A."/>
            <person name="Satake H."/>
            <person name="Nakayama K."/>
        </authorList>
    </citation>
    <scope>NUCLEOTIDE SEQUENCE</scope>
</reference>
<dbReference type="AlphaFoldDB" id="A0A6L2NBS6"/>
<comment type="caution">
    <text evidence="2">The sequence shown here is derived from an EMBL/GenBank/DDBJ whole genome shotgun (WGS) entry which is preliminary data.</text>
</comment>
<dbReference type="EMBL" id="BKCJ010008724">
    <property type="protein sequence ID" value="GEU83648.1"/>
    <property type="molecule type" value="Genomic_DNA"/>
</dbReference>
<evidence type="ECO:0000313" key="2">
    <source>
        <dbReference type="EMBL" id="GEU83648.1"/>
    </source>
</evidence>
<protein>
    <submittedName>
        <fullName evidence="2">Uncharacterized protein</fullName>
    </submittedName>
</protein>
<organism evidence="2">
    <name type="scientific">Tanacetum cinerariifolium</name>
    <name type="common">Dalmatian daisy</name>
    <name type="synonym">Chrysanthemum cinerariifolium</name>
    <dbReference type="NCBI Taxonomy" id="118510"/>
    <lineage>
        <taxon>Eukaryota</taxon>
        <taxon>Viridiplantae</taxon>
        <taxon>Streptophyta</taxon>
        <taxon>Embryophyta</taxon>
        <taxon>Tracheophyta</taxon>
        <taxon>Spermatophyta</taxon>
        <taxon>Magnoliopsida</taxon>
        <taxon>eudicotyledons</taxon>
        <taxon>Gunneridae</taxon>
        <taxon>Pentapetalae</taxon>
        <taxon>asterids</taxon>
        <taxon>campanulids</taxon>
        <taxon>Asterales</taxon>
        <taxon>Asteraceae</taxon>
        <taxon>Asteroideae</taxon>
        <taxon>Anthemideae</taxon>
        <taxon>Anthemidinae</taxon>
        <taxon>Tanacetum</taxon>
    </lineage>
</organism>
<gene>
    <name evidence="2" type="ORF">Tci_055626</name>
</gene>
<feature type="compositionally biased region" description="Low complexity" evidence="1">
    <location>
        <begin position="129"/>
        <end position="140"/>
    </location>
</feature>
<evidence type="ECO:0000256" key="1">
    <source>
        <dbReference type="SAM" id="MobiDB-lite"/>
    </source>
</evidence>
<feature type="region of interest" description="Disordered" evidence="1">
    <location>
        <begin position="113"/>
        <end position="140"/>
    </location>
</feature>
<name>A0A6L2NBS6_TANCI</name>
<sequence>MSVRTKVGLGFTNCISENELGWDDSAFSVFTTNSEDVEGRPIFHRFAKTDSMKVVRPPLTGDYTYLSNNIDLDESQISYGTKSSTSCDSKSVSNDFVSCDDSDKSLEVNTNDFASSDSSVKSSEHKLTDSTSCASTSSVSTSKKEAEIESNIRTLIQEPIIVQDLPSFSCNSSNKHKNTSRTSCNKNGYDCDFYEKQMANKTVGIRVGLVHSMNKVNHQNQFVPQAVLLRTGKVNIPPARPQPVPTGKPKVFALVPTGRHNRPFSVPTDKGYSPSHVAGSRFLEDSSMLLSLGVQCC</sequence>